<dbReference type="EMBL" id="JBHLUE010000001">
    <property type="protein sequence ID" value="MFC0562744.1"/>
    <property type="molecule type" value="Genomic_DNA"/>
</dbReference>
<gene>
    <name evidence="2" type="ORF">ACFFHU_00935</name>
</gene>
<comment type="caution">
    <text evidence="2">The sequence shown here is derived from an EMBL/GenBank/DDBJ whole genome shotgun (WGS) entry which is preliminary data.</text>
</comment>
<dbReference type="InterPro" id="IPR036390">
    <property type="entry name" value="WH_DNA-bd_sf"/>
</dbReference>
<dbReference type="SMART" id="SM00347">
    <property type="entry name" value="HTH_MARR"/>
    <property type="match status" value="1"/>
</dbReference>
<dbReference type="PANTHER" id="PTHR33164:SF43">
    <property type="entry name" value="HTH-TYPE TRANSCRIPTIONAL REPRESSOR YETL"/>
    <property type="match status" value="1"/>
</dbReference>
<protein>
    <submittedName>
        <fullName evidence="2">MarR family winged helix-turn-helix transcriptional regulator</fullName>
    </submittedName>
</protein>
<evidence type="ECO:0000313" key="2">
    <source>
        <dbReference type="EMBL" id="MFC0562744.1"/>
    </source>
</evidence>
<organism evidence="2 3">
    <name type="scientific">Plantactinospora siamensis</name>
    <dbReference type="NCBI Taxonomy" id="555372"/>
    <lineage>
        <taxon>Bacteria</taxon>
        <taxon>Bacillati</taxon>
        <taxon>Actinomycetota</taxon>
        <taxon>Actinomycetes</taxon>
        <taxon>Micromonosporales</taxon>
        <taxon>Micromonosporaceae</taxon>
        <taxon>Plantactinospora</taxon>
    </lineage>
</organism>
<dbReference type="RefSeq" id="WP_377334651.1">
    <property type="nucleotide sequence ID" value="NZ_JBHLUE010000001.1"/>
</dbReference>
<evidence type="ECO:0000313" key="3">
    <source>
        <dbReference type="Proteomes" id="UP001589894"/>
    </source>
</evidence>
<dbReference type="InterPro" id="IPR036388">
    <property type="entry name" value="WH-like_DNA-bd_sf"/>
</dbReference>
<dbReference type="InterPro" id="IPR039422">
    <property type="entry name" value="MarR/SlyA-like"/>
</dbReference>
<name>A0ABV6NQQ8_9ACTN</name>
<dbReference type="Pfam" id="PF12802">
    <property type="entry name" value="MarR_2"/>
    <property type="match status" value="1"/>
</dbReference>
<dbReference type="SUPFAM" id="SSF46785">
    <property type="entry name" value="Winged helix' DNA-binding domain"/>
    <property type="match status" value="1"/>
</dbReference>
<feature type="domain" description="HTH marR-type" evidence="1">
    <location>
        <begin position="10"/>
        <end position="143"/>
    </location>
</feature>
<dbReference type="Proteomes" id="UP001589894">
    <property type="component" value="Unassembled WGS sequence"/>
</dbReference>
<keyword evidence="3" id="KW-1185">Reference proteome</keyword>
<dbReference type="Gene3D" id="1.10.10.10">
    <property type="entry name" value="Winged helix-like DNA-binding domain superfamily/Winged helix DNA-binding domain"/>
    <property type="match status" value="1"/>
</dbReference>
<dbReference type="PROSITE" id="PS50995">
    <property type="entry name" value="HTH_MARR_2"/>
    <property type="match status" value="1"/>
</dbReference>
<sequence>MTEFPDTPAAAGVGNVLGALALVLTDRTAAAAAEASDQSASAAAALSALHRFLDGPTLDQLRRVLGLTPSGAVRLVDRLAAAGLVTRGAGGDGRSRSVALTAAGRDAAERIGAARAEVLNEALDGFSAADRDHLGALLGRVMANVVRAKDGGAWICRLCDLAACGRPTGDCPAANAAAAKYGPPPRTPG</sequence>
<evidence type="ECO:0000259" key="1">
    <source>
        <dbReference type="PROSITE" id="PS50995"/>
    </source>
</evidence>
<dbReference type="InterPro" id="IPR000835">
    <property type="entry name" value="HTH_MarR-typ"/>
</dbReference>
<reference evidence="2 3" key="1">
    <citation type="submission" date="2024-09" db="EMBL/GenBank/DDBJ databases">
        <authorList>
            <person name="Sun Q."/>
            <person name="Mori K."/>
        </authorList>
    </citation>
    <scope>NUCLEOTIDE SEQUENCE [LARGE SCALE GENOMIC DNA]</scope>
    <source>
        <strain evidence="2 3">TBRC 2205</strain>
    </source>
</reference>
<accession>A0ABV6NQQ8</accession>
<dbReference type="PANTHER" id="PTHR33164">
    <property type="entry name" value="TRANSCRIPTIONAL REGULATOR, MARR FAMILY"/>
    <property type="match status" value="1"/>
</dbReference>
<proteinExistence type="predicted"/>